<accession>A0A838AG51</accession>
<reference evidence="2 3" key="1">
    <citation type="submission" date="2020-07" db="EMBL/GenBank/DDBJ databases">
        <title>Genome of Haloechinothrix sp.</title>
        <authorList>
            <person name="Tang S.-K."/>
            <person name="Yang L."/>
            <person name="Zhu W.-Y."/>
        </authorList>
    </citation>
    <scope>NUCLEOTIDE SEQUENCE [LARGE SCALE GENOMIC DNA]</scope>
    <source>
        <strain evidence="2 3">YIM 98757</strain>
    </source>
</reference>
<feature type="transmembrane region" description="Helical" evidence="1">
    <location>
        <begin position="12"/>
        <end position="34"/>
    </location>
</feature>
<dbReference type="Proteomes" id="UP000582974">
    <property type="component" value="Unassembled WGS sequence"/>
</dbReference>
<organism evidence="2 3">
    <name type="scientific">Haloechinothrix aidingensis</name>
    <dbReference type="NCBI Taxonomy" id="2752311"/>
    <lineage>
        <taxon>Bacteria</taxon>
        <taxon>Bacillati</taxon>
        <taxon>Actinomycetota</taxon>
        <taxon>Actinomycetes</taxon>
        <taxon>Pseudonocardiales</taxon>
        <taxon>Pseudonocardiaceae</taxon>
        <taxon>Haloechinothrix</taxon>
    </lineage>
</organism>
<dbReference type="EMBL" id="JACCKD010000009">
    <property type="protein sequence ID" value="MBA0128135.1"/>
    <property type="molecule type" value="Genomic_DNA"/>
</dbReference>
<evidence type="ECO:0000313" key="2">
    <source>
        <dbReference type="EMBL" id="MBA0128135.1"/>
    </source>
</evidence>
<dbReference type="RefSeq" id="WP_180894914.1">
    <property type="nucleotide sequence ID" value="NZ_JACCKD010000009.1"/>
</dbReference>
<protein>
    <submittedName>
        <fullName evidence="2">DUF3017 domain-containing protein</fullName>
    </submittedName>
</protein>
<dbReference type="Pfam" id="PF11222">
    <property type="entry name" value="DUF3017"/>
    <property type="match status" value="1"/>
</dbReference>
<gene>
    <name evidence="2" type="ORF">H0B56_21530</name>
</gene>
<keyword evidence="1" id="KW-0812">Transmembrane</keyword>
<dbReference type="InterPro" id="IPR021385">
    <property type="entry name" value="DUF3017"/>
</dbReference>
<comment type="caution">
    <text evidence="2">The sequence shown here is derived from an EMBL/GenBank/DDBJ whole genome shotgun (WGS) entry which is preliminary data.</text>
</comment>
<evidence type="ECO:0000313" key="3">
    <source>
        <dbReference type="Proteomes" id="UP000582974"/>
    </source>
</evidence>
<feature type="transmembrane region" description="Helical" evidence="1">
    <location>
        <begin position="78"/>
        <end position="97"/>
    </location>
</feature>
<keyword evidence="1" id="KW-1133">Transmembrane helix</keyword>
<dbReference type="AlphaFoldDB" id="A0A838AG51"/>
<evidence type="ECO:0000256" key="1">
    <source>
        <dbReference type="SAM" id="Phobius"/>
    </source>
</evidence>
<keyword evidence="1" id="KW-0472">Membrane</keyword>
<keyword evidence="3" id="KW-1185">Reference proteome</keyword>
<sequence length="98" mass="10558">MVSRLARWRQPVVAHLPFGVVLVMVAAGMVRIAQYHWREGAALIALSLLAAALLRAVLSTERAGLLVIRGRAVDVAYYSAFGLMIMSVALTITGGPFH</sequence>
<name>A0A838AG51_9PSEU</name>
<proteinExistence type="predicted"/>
<feature type="transmembrane region" description="Helical" evidence="1">
    <location>
        <begin position="40"/>
        <end position="58"/>
    </location>
</feature>